<evidence type="ECO:0000256" key="1">
    <source>
        <dbReference type="ARBA" id="ARBA00022679"/>
    </source>
</evidence>
<dbReference type="EMBL" id="CM007647">
    <property type="protein sequence ID" value="ONM02318.1"/>
    <property type="molecule type" value="Genomic_DNA"/>
</dbReference>
<reference evidence="2" key="1">
    <citation type="submission" date="2015-12" db="EMBL/GenBank/DDBJ databases">
        <title>Update maize B73 reference genome by single molecule sequencing technologies.</title>
        <authorList>
            <consortium name="Maize Genome Sequencing Project"/>
            <person name="Ware D."/>
        </authorList>
    </citation>
    <scope>NUCLEOTIDE SEQUENCE [LARGE SCALE GENOMIC DNA]</scope>
    <source>
        <tissue evidence="2">Seedling</tissue>
    </source>
</reference>
<evidence type="ECO:0000313" key="2">
    <source>
        <dbReference type="EMBL" id="ONM02318.1"/>
    </source>
</evidence>
<protein>
    <submittedName>
        <fullName evidence="2">Benzoxazinone synthesis9</fullName>
    </submittedName>
</protein>
<dbReference type="CDD" id="cd03784">
    <property type="entry name" value="GT1_Gtf-like"/>
    <property type="match status" value="1"/>
</dbReference>
<dbReference type="PANTHER" id="PTHR48045">
    <property type="entry name" value="UDP-GLYCOSYLTRANSFERASE 72B1"/>
    <property type="match status" value="1"/>
</dbReference>
<proteinExistence type="predicted"/>
<sequence length="185" mass="20206">MASSRTGAGAGGRVVVFPFPFQGHFNLHGVVQADRGCLQWLDTQQPGSVLYVSFGSMAAMDPHEFVELAWGLADSKRPWNSTVEAISEGVPMVCCPRHGDQFGNMRYVCDVWKVGTELVGEQLERGQVKAAIDRLFGTKEGEEIKERMKEFKIAAAKGIGIGVDVDETASPRTDLTDLVDLIKSF</sequence>
<dbReference type="AlphaFoldDB" id="A0A1D6KGW5"/>
<dbReference type="Gene3D" id="3.40.50.2000">
    <property type="entry name" value="Glycogen Phosphorylase B"/>
    <property type="match status" value="2"/>
</dbReference>
<keyword evidence="1" id="KW-0808">Transferase</keyword>
<dbReference type="Pfam" id="PF00201">
    <property type="entry name" value="UDPGT"/>
    <property type="match status" value="1"/>
</dbReference>
<dbReference type="InterPro" id="IPR002213">
    <property type="entry name" value="UDP_glucos_trans"/>
</dbReference>
<gene>
    <name evidence="2" type="ORF">ZEAMMB73_Zm00001d031209</name>
</gene>
<dbReference type="SUPFAM" id="SSF53756">
    <property type="entry name" value="UDP-Glycosyltransferase/glycogen phosphorylase"/>
    <property type="match status" value="1"/>
</dbReference>
<accession>A0A1D6KGW5</accession>
<dbReference type="GO" id="GO:0008194">
    <property type="term" value="F:UDP-glycosyltransferase activity"/>
    <property type="evidence" value="ECO:0007669"/>
    <property type="project" value="InterPro"/>
</dbReference>
<organism evidence="2">
    <name type="scientific">Zea mays</name>
    <name type="common">Maize</name>
    <dbReference type="NCBI Taxonomy" id="4577"/>
    <lineage>
        <taxon>Eukaryota</taxon>
        <taxon>Viridiplantae</taxon>
        <taxon>Streptophyta</taxon>
        <taxon>Embryophyta</taxon>
        <taxon>Tracheophyta</taxon>
        <taxon>Spermatophyta</taxon>
        <taxon>Magnoliopsida</taxon>
        <taxon>Liliopsida</taxon>
        <taxon>Poales</taxon>
        <taxon>Poaceae</taxon>
        <taxon>PACMAD clade</taxon>
        <taxon>Panicoideae</taxon>
        <taxon>Andropogonodae</taxon>
        <taxon>Andropogoneae</taxon>
        <taxon>Tripsacinae</taxon>
        <taxon>Zea</taxon>
    </lineage>
</organism>
<name>A0A1D6KGW5_MAIZE</name>
<dbReference type="PANTHER" id="PTHR48045:SF34">
    <property type="entry name" value="ISOFLAVONE 7-O-GLUCOSYLTRANSFERASE 1-LIKE"/>
    <property type="match status" value="1"/>
</dbReference>